<comment type="caution">
    <text evidence="6">The sequence shown here is derived from an EMBL/GenBank/DDBJ whole genome shotgun (WGS) entry which is preliminary data.</text>
</comment>
<evidence type="ECO:0000313" key="6">
    <source>
        <dbReference type="EMBL" id="MFC7750422.1"/>
    </source>
</evidence>
<reference evidence="7" key="1">
    <citation type="journal article" date="2019" name="Int. J. Syst. Evol. Microbiol.">
        <title>The Global Catalogue of Microorganisms (GCM) 10K type strain sequencing project: providing services to taxonomists for standard genome sequencing and annotation.</title>
        <authorList>
            <consortium name="The Broad Institute Genomics Platform"/>
            <consortium name="The Broad Institute Genome Sequencing Center for Infectious Disease"/>
            <person name="Wu L."/>
            <person name="Ma J."/>
        </authorList>
    </citation>
    <scope>NUCLEOTIDE SEQUENCE [LARGE SCALE GENOMIC DNA]</scope>
    <source>
        <strain evidence="7">JCM 18657</strain>
    </source>
</reference>
<dbReference type="InterPro" id="IPR023801">
    <property type="entry name" value="His_deacetylse_dom"/>
</dbReference>
<evidence type="ECO:0000259" key="5">
    <source>
        <dbReference type="Pfam" id="PF00850"/>
    </source>
</evidence>
<organism evidence="6 7">
    <name type="scientific">Paenibacillus thermoaerophilus</name>
    <dbReference type="NCBI Taxonomy" id="1215385"/>
    <lineage>
        <taxon>Bacteria</taxon>
        <taxon>Bacillati</taxon>
        <taxon>Bacillota</taxon>
        <taxon>Bacilli</taxon>
        <taxon>Bacillales</taxon>
        <taxon>Paenibacillaceae</taxon>
        <taxon>Paenibacillus</taxon>
    </lineage>
</organism>
<dbReference type="InterPro" id="IPR037138">
    <property type="entry name" value="His_deacetylse_dom_sf"/>
</dbReference>
<keyword evidence="4" id="KW-0006">Acetoin catabolism</keyword>
<dbReference type="InterPro" id="IPR003085">
    <property type="entry name" value="AcuC"/>
</dbReference>
<dbReference type="PANTHER" id="PTHR10625:SF10">
    <property type="entry name" value="HISTONE DEACETYLASE HDAC1"/>
    <property type="match status" value="1"/>
</dbReference>
<dbReference type="InterPro" id="IPR000286">
    <property type="entry name" value="HDACs"/>
</dbReference>
<dbReference type="InterPro" id="IPR023696">
    <property type="entry name" value="Ureohydrolase_dom_sf"/>
</dbReference>
<evidence type="ECO:0000256" key="3">
    <source>
        <dbReference type="ARBA" id="ARBA00020218"/>
    </source>
</evidence>
<dbReference type="EMBL" id="JBHTGQ010000023">
    <property type="protein sequence ID" value="MFC7750422.1"/>
    <property type="molecule type" value="Genomic_DNA"/>
</dbReference>
<comment type="similarity">
    <text evidence="2">Belongs to the histone deacetylase family.</text>
</comment>
<dbReference type="PANTHER" id="PTHR10625">
    <property type="entry name" value="HISTONE DEACETYLASE HDAC1-RELATED"/>
    <property type="match status" value="1"/>
</dbReference>
<gene>
    <name evidence="6" type="ORF">ACFQWB_10855</name>
</gene>
<dbReference type="PRINTS" id="PR01272">
    <property type="entry name" value="ACUCPROTEIN"/>
</dbReference>
<dbReference type="Gene3D" id="3.40.800.20">
    <property type="entry name" value="Histone deacetylase domain"/>
    <property type="match status" value="1"/>
</dbReference>
<proteinExistence type="inferred from homology"/>
<protein>
    <recommendedName>
        <fullName evidence="3">Acetoin utilization protein AcuC</fullName>
    </recommendedName>
</protein>
<keyword evidence="7" id="KW-1185">Reference proteome</keyword>
<dbReference type="SUPFAM" id="SSF52768">
    <property type="entry name" value="Arginase/deacetylase"/>
    <property type="match status" value="1"/>
</dbReference>
<dbReference type="RefSeq" id="WP_138787972.1">
    <property type="nucleotide sequence ID" value="NZ_JBHTGQ010000023.1"/>
</dbReference>
<dbReference type="Pfam" id="PF00850">
    <property type="entry name" value="Hist_deacetyl"/>
    <property type="match status" value="1"/>
</dbReference>
<feature type="domain" description="Histone deacetylase" evidence="5">
    <location>
        <begin position="24"/>
        <end position="322"/>
    </location>
</feature>
<dbReference type="PRINTS" id="PR01270">
    <property type="entry name" value="HDASUPER"/>
</dbReference>
<dbReference type="Proteomes" id="UP001596528">
    <property type="component" value="Unassembled WGS sequence"/>
</dbReference>
<name>A0ABW2V733_9BACL</name>
<evidence type="ECO:0000313" key="7">
    <source>
        <dbReference type="Proteomes" id="UP001596528"/>
    </source>
</evidence>
<comment type="pathway">
    <text evidence="1">Ketone degradation; acetoin degradation.</text>
</comment>
<evidence type="ECO:0000256" key="4">
    <source>
        <dbReference type="ARBA" id="ARBA00022627"/>
    </source>
</evidence>
<accession>A0ABW2V733</accession>
<sequence length="393" mass="43750">MSVQRDCAFLYDERELTYRFHDDHPFNQQRIRLTVDLLQEAGALHPNEYVGSASATREELLLNHTAEYIEVVEMLSIDPGNPALSDTADRYGLGEGDTPCFEGMHEATSLVVGATLKAAELVMSGQVRHALHLGGGLHHAFPNRGGGFCVYNDAAVAIAAIRRRYGARVLYVDTDVHHGDGVQFSFFGDPNVCTLSIHETGKFLFPGTGFAHERGDGAAFGTAVNIPLEPYTEDDSWMACFETSINRVIQSFKPDVIVSQHGCDAHAYDPLAHMNCSMNIYREMPRLIHRLAHEYCEGRWIALGGGGYDIWRVVPRAWGLLWLEMSGHPLASRIDSDAGLALPPTWIRKWQPLSAEPLPPCWLDRPGDIEVMPRRAAIEEANRRSLEIALQYL</sequence>
<evidence type="ECO:0000256" key="2">
    <source>
        <dbReference type="ARBA" id="ARBA00005947"/>
    </source>
</evidence>
<dbReference type="CDD" id="cd09994">
    <property type="entry name" value="HDAC_AcuC_like"/>
    <property type="match status" value="1"/>
</dbReference>
<evidence type="ECO:0000256" key="1">
    <source>
        <dbReference type="ARBA" id="ARBA00005101"/>
    </source>
</evidence>